<comment type="similarity">
    <text evidence="1">Belongs to the ABC transporter superfamily.</text>
</comment>
<sequence length="269" mass="28994">MAHLELATDHGQPLPDDSVSESPLAIRGLTVSYGEKPAVFSVDATFRDGSMTAIIGPNGAGKSTLLKASLGVVRPLAGAITVYGKPLKSQRYRIAYVPQRASVDWDFPTRVIDVVLMGLYRQLGLLGRVNAQHRARALDCLERVGMAAFAERQIGQLSGGQQQRVFLARALAQDAELYLLDEPFAGVDAATEKAIIDVLKTLNRQGRTVVAVHHDLATVTDYFDRVFLINVRKVAEGALADTFTAANLQAAYGGRLATAQIDDLELAAH</sequence>
<name>A0ABW3ISQ9_9RHOB</name>
<dbReference type="InterPro" id="IPR003593">
    <property type="entry name" value="AAA+_ATPase"/>
</dbReference>
<evidence type="ECO:0000256" key="1">
    <source>
        <dbReference type="ARBA" id="ARBA00005417"/>
    </source>
</evidence>
<dbReference type="Gene3D" id="3.40.50.300">
    <property type="entry name" value="P-loop containing nucleotide triphosphate hydrolases"/>
    <property type="match status" value="1"/>
</dbReference>
<evidence type="ECO:0000256" key="5">
    <source>
        <dbReference type="ARBA" id="ARBA00022906"/>
    </source>
</evidence>
<dbReference type="InterPro" id="IPR050153">
    <property type="entry name" value="Metal_Ion_Import_ABC"/>
</dbReference>
<dbReference type="RefSeq" id="WP_386075495.1">
    <property type="nucleotide sequence ID" value="NZ_JBHTJT010000030.1"/>
</dbReference>
<evidence type="ECO:0000256" key="4">
    <source>
        <dbReference type="ARBA" id="ARBA00022840"/>
    </source>
</evidence>
<proteinExistence type="inferred from homology"/>
<dbReference type="GO" id="GO:0005524">
    <property type="term" value="F:ATP binding"/>
    <property type="evidence" value="ECO:0007669"/>
    <property type="project" value="UniProtKB-KW"/>
</dbReference>
<dbReference type="EMBL" id="JBHTJT010000030">
    <property type="protein sequence ID" value="MFD0980864.1"/>
    <property type="molecule type" value="Genomic_DNA"/>
</dbReference>
<reference evidence="10" key="1">
    <citation type="journal article" date="2019" name="Int. J. Syst. Evol. Microbiol.">
        <title>The Global Catalogue of Microorganisms (GCM) 10K type strain sequencing project: providing services to taxonomists for standard genome sequencing and annotation.</title>
        <authorList>
            <consortium name="The Broad Institute Genomics Platform"/>
            <consortium name="The Broad Institute Genome Sequencing Center for Infectious Disease"/>
            <person name="Wu L."/>
            <person name="Ma J."/>
        </authorList>
    </citation>
    <scope>NUCLEOTIDE SEQUENCE [LARGE SCALE GENOMIC DNA]</scope>
    <source>
        <strain evidence="10">CCUG 60524</strain>
    </source>
</reference>
<evidence type="ECO:0000256" key="6">
    <source>
        <dbReference type="ARBA" id="ARBA00023065"/>
    </source>
</evidence>
<keyword evidence="6" id="KW-0406">Ion transport</keyword>
<keyword evidence="5" id="KW-0862">Zinc</keyword>
<evidence type="ECO:0000259" key="8">
    <source>
        <dbReference type="PROSITE" id="PS50893"/>
    </source>
</evidence>
<keyword evidence="5" id="KW-0864">Zinc transport</keyword>
<gene>
    <name evidence="9" type="ORF">ACFQ2S_14540</name>
</gene>
<organism evidence="9 10">
    <name type="scientific">Tropicimonas aquimaris</name>
    <dbReference type="NCBI Taxonomy" id="914152"/>
    <lineage>
        <taxon>Bacteria</taxon>
        <taxon>Pseudomonadati</taxon>
        <taxon>Pseudomonadota</taxon>
        <taxon>Alphaproteobacteria</taxon>
        <taxon>Rhodobacterales</taxon>
        <taxon>Roseobacteraceae</taxon>
        <taxon>Tropicimonas</taxon>
    </lineage>
</organism>
<evidence type="ECO:0000256" key="3">
    <source>
        <dbReference type="ARBA" id="ARBA00022741"/>
    </source>
</evidence>
<feature type="domain" description="ABC transporter" evidence="8">
    <location>
        <begin position="24"/>
        <end position="256"/>
    </location>
</feature>
<evidence type="ECO:0000313" key="10">
    <source>
        <dbReference type="Proteomes" id="UP001597108"/>
    </source>
</evidence>
<dbReference type="Pfam" id="PF00005">
    <property type="entry name" value="ABC_tran"/>
    <property type="match status" value="1"/>
</dbReference>
<keyword evidence="10" id="KW-1185">Reference proteome</keyword>
<evidence type="ECO:0000313" key="9">
    <source>
        <dbReference type="EMBL" id="MFD0980864.1"/>
    </source>
</evidence>
<dbReference type="InterPro" id="IPR027417">
    <property type="entry name" value="P-loop_NTPase"/>
</dbReference>
<dbReference type="PROSITE" id="PS00211">
    <property type="entry name" value="ABC_TRANSPORTER_1"/>
    <property type="match status" value="1"/>
</dbReference>
<keyword evidence="4 9" id="KW-0067">ATP-binding</keyword>
<dbReference type="SMART" id="SM00382">
    <property type="entry name" value="AAA"/>
    <property type="match status" value="1"/>
</dbReference>
<evidence type="ECO:0000256" key="7">
    <source>
        <dbReference type="SAM" id="MobiDB-lite"/>
    </source>
</evidence>
<feature type="region of interest" description="Disordered" evidence="7">
    <location>
        <begin position="1"/>
        <end position="21"/>
    </location>
</feature>
<dbReference type="InterPro" id="IPR003439">
    <property type="entry name" value="ABC_transporter-like_ATP-bd"/>
</dbReference>
<keyword evidence="2" id="KW-0813">Transport</keyword>
<dbReference type="PROSITE" id="PS50893">
    <property type="entry name" value="ABC_TRANSPORTER_2"/>
    <property type="match status" value="1"/>
</dbReference>
<dbReference type="PANTHER" id="PTHR42734:SF5">
    <property type="entry name" value="IRON TRANSPORT SYSTEM ATP-BINDING PROTEIN HI_0361-RELATED"/>
    <property type="match status" value="1"/>
</dbReference>
<accession>A0ABW3ISQ9</accession>
<keyword evidence="3" id="KW-0547">Nucleotide-binding</keyword>
<dbReference type="SUPFAM" id="SSF52540">
    <property type="entry name" value="P-loop containing nucleoside triphosphate hydrolases"/>
    <property type="match status" value="1"/>
</dbReference>
<dbReference type="Proteomes" id="UP001597108">
    <property type="component" value="Unassembled WGS sequence"/>
</dbReference>
<dbReference type="InterPro" id="IPR017871">
    <property type="entry name" value="ABC_transporter-like_CS"/>
</dbReference>
<dbReference type="CDD" id="cd03235">
    <property type="entry name" value="ABC_Metallic_Cations"/>
    <property type="match status" value="1"/>
</dbReference>
<comment type="caution">
    <text evidence="9">The sequence shown here is derived from an EMBL/GenBank/DDBJ whole genome shotgun (WGS) entry which is preliminary data.</text>
</comment>
<evidence type="ECO:0000256" key="2">
    <source>
        <dbReference type="ARBA" id="ARBA00022448"/>
    </source>
</evidence>
<dbReference type="PANTHER" id="PTHR42734">
    <property type="entry name" value="METAL TRANSPORT SYSTEM ATP-BINDING PROTEIN TM_0124-RELATED"/>
    <property type="match status" value="1"/>
</dbReference>
<protein>
    <submittedName>
        <fullName evidence="9">Metal ABC transporter ATP-binding protein</fullName>
    </submittedName>
</protein>